<evidence type="ECO:0000313" key="13">
    <source>
        <dbReference type="RefSeq" id="XP_022079447.1"/>
    </source>
</evidence>
<evidence type="ECO:0000313" key="12">
    <source>
        <dbReference type="Proteomes" id="UP000694845"/>
    </source>
</evidence>
<dbReference type="SMART" id="SM01381">
    <property type="entry name" value="7TM_GPCR_Srsx"/>
    <property type="match status" value="1"/>
</dbReference>
<evidence type="ECO:0000256" key="10">
    <source>
        <dbReference type="SAM" id="Phobius"/>
    </source>
</evidence>
<evidence type="ECO:0000259" key="11">
    <source>
        <dbReference type="PROSITE" id="PS50262"/>
    </source>
</evidence>
<dbReference type="Proteomes" id="UP000694845">
    <property type="component" value="Unplaced"/>
</dbReference>
<dbReference type="RefSeq" id="XP_022079448.1">
    <property type="nucleotide sequence ID" value="XM_022223756.1"/>
</dbReference>
<organism evidence="12 15">
    <name type="scientific">Acanthaster planci</name>
    <name type="common">Crown-of-thorns starfish</name>
    <dbReference type="NCBI Taxonomy" id="133434"/>
    <lineage>
        <taxon>Eukaryota</taxon>
        <taxon>Metazoa</taxon>
        <taxon>Echinodermata</taxon>
        <taxon>Eleutherozoa</taxon>
        <taxon>Asterozoa</taxon>
        <taxon>Asteroidea</taxon>
        <taxon>Valvatacea</taxon>
        <taxon>Valvatida</taxon>
        <taxon>Acanthasteridae</taxon>
        <taxon>Acanthaster</taxon>
    </lineage>
</organism>
<dbReference type="GeneID" id="110973165"/>
<dbReference type="Gene3D" id="1.20.1070.10">
    <property type="entry name" value="Rhodopsin 7-helix transmembrane proteins"/>
    <property type="match status" value="1"/>
</dbReference>
<dbReference type="GO" id="GO:0005886">
    <property type="term" value="C:plasma membrane"/>
    <property type="evidence" value="ECO:0007669"/>
    <property type="project" value="TreeGrafter"/>
</dbReference>
<keyword evidence="5 10" id="KW-0472">Membrane</keyword>
<keyword evidence="3 10" id="KW-1133">Transmembrane helix</keyword>
<keyword evidence="4 8" id="KW-0297">G-protein coupled receptor</keyword>
<feature type="transmembrane region" description="Helical" evidence="10">
    <location>
        <begin position="289"/>
        <end position="308"/>
    </location>
</feature>
<dbReference type="PANTHER" id="PTHR45695">
    <property type="entry name" value="LEUCOKININ RECEPTOR-RELATED"/>
    <property type="match status" value="1"/>
</dbReference>
<protein>
    <submittedName>
        <fullName evidence="13 14">Neuropeptide CCHamide-1 receptor-like</fullName>
    </submittedName>
</protein>
<gene>
    <name evidence="13 14 15" type="primary">LOC110973165</name>
</gene>
<feature type="transmembrane region" description="Helical" evidence="10">
    <location>
        <begin position="138"/>
        <end position="160"/>
    </location>
</feature>
<feature type="region of interest" description="Disordered" evidence="9">
    <location>
        <begin position="342"/>
        <end position="367"/>
    </location>
</feature>
<dbReference type="OMA" id="CCTAKNL"/>
<name>A0A8B7XFB3_ACAPL</name>
<sequence>MNNSSFTPEYSLDPKWDLVARDVLFLIIGVTGNICLIFITLRHKSLRTVPNYLIVNLAVVDLGYICLFLPAEISISLDLRSEKFEFFKSEELCELNRYLQLVFLGVSTFTLTALSVDRYLAVSKPLACRVLRSGRRRLCAVLLGIALIWSAAFAAGYPGIQLAILGDDGKCLFKRYRYPAEEYTYACIVIFLLVPSVIISVSYCCTAKNLLKSNHLLQGGQSTVVSPRQRRQRLRLAIAIVIIVVVFVTTWTLYYALDVVFFLNGGVHYLDDFLQPYPAVNVLNQISEVLVRINALINPIILFVVSSAHRRCLAMTFCCCLQSRSNGDRKRWMRLRKNTSMSMQTTMESQTRRSHPDNGQLISDNQV</sequence>
<evidence type="ECO:0000256" key="7">
    <source>
        <dbReference type="ARBA" id="ARBA00023224"/>
    </source>
</evidence>
<evidence type="ECO:0000256" key="8">
    <source>
        <dbReference type="RuleBase" id="RU000688"/>
    </source>
</evidence>
<feature type="domain" description="G-protein coupled receptors family 1 profile" evidence="11">
    <location>
        <begin position="32"/>
        <end position="302"/>
    </location>
</feature>
<evidence type="ECO:0000256" key="6">
    <source>
        <dbReference type="ARBA" id="ARBA00023170"/>
    </source>
</evidence>
<dbReference type="PROSITE" id="PS50262">
    <property type="entry name" value="G_PROTEIN_RECEP_F1_2"/>
    <property type="match status" value="1"/>
</dbReference>
<reference evidence="13 14" key="1">
    <citation type="submission" date="2025-04" db="UniProtKB">
        <authorList>
            <consortium name="RefSeq"/>
        </authorList>
    </citation>
    <scope>IDENTIFICATION</scope>
</reference>
<accession>A0A8B7XFB3</accession>
<dbReference type="SUPFAM" id="SSF81321">
    <property type="entry name" value="Family A G protein-coupled receptor-like"/>
    <property type="match status" value="1"/>
</dbReference>
<evidence type="ECO:0000256" key="5">
    <source>
        <dbReference type="ARBA" id="ARBA00023136"/>
    </source>
</evidence>
<feature type="transmembrane region" description="Helical" evidence="10">
    <location>
        <begin position="236"/>
        <end position="257"/>
    </location>
</feature>
<dbReference type="Pfam" id="PF00001">
    <property type="entry name" value="7tm_1"/>
    <property type="match status" value="1"/>
</dbReference>
<evidence type="ECO:0000313" key="15">
    <source>
        <dbReference type="RefSeq" id="XP_022079449.1"/>
    </source>
</evidence>
<proteinExistence type="inferred from homology"/>
<keyword evidence="7 8" id="KW-0807">Transducer</keyword>
<evidence type="ECO:0000256" key="4">
    <source>
        <dbReference type="ARBA" id="ARBA00023040"/>
    </source>
</evidence>
<feature type="transmembrane region" description="Helical" evidence="10">
    <location>
        <begin position="183"/>
        <end position="205"/>
    </location>
</feature>
<dbReference type="PRINTS" id="PR00237">
    <property type="entry name" value="GPCRRHODOPSN"/>
</dbReference>
<evidence type="ECO:0000256" key="2">
    <source>
        <dbReference type="ARBA" id="ARBA00022692"/>
    </source>
</evidence>
<dbReference type="AlphaFoldDB" id="A0A8B7XFB3"/>
<feature type="transmembrane region" description="Helical" evidence="10">
    <location>
        <begin position="53"/>
        <end position="77"/>
    </location>
</feature>
<dbReference type="InterPro" id="IPR000276">
    <property type="entry name" value="GPCR_Rhodpsn"/>
</dbReference>
<keyword evidence="2 8" id="KW-0812">Transmembrane</keyword>
<dbReference type="PANTHER" id="PTHR45695:SF9">
    <property type="entry name" value="LEUCOKININ RECEPTOR"/>
    <property type="match status" value="1"/>
</dbReference>
<evidence type="ECO:0000256" key="3">
    <source>
        <dbReference type="ARBA" id="ARBA00022989"/>
    </source>
</evidence>
<keyword evidence="6 8" id="KW-0675">Receptor</keyword>
<keyword evidence="12" id="KW-1185">Reference proteome</keyword>
<dbReference type="PROSITE" id="PS00237">
    <property type="entry name" value="G_PROTEIN_RECEP_F1_1"/>
    <property type="match status" value="1"/>
</dbReference>
<dbReference type="RefSeq" id="XP_022079449.1">
    <property type="nucleotide sequence ID" value="XM_022223757.1"/>
</dbReference>
<evidence type="ECO:0000256" key="9">
    <source>
        <dbReference type="SAM" id="MobiDB-lite"/>
    </source>
</evidence>
<dbReference type="KEGG" id="aplc:110973165"/>
<comment type="subcellular location">
    <subcellularLocation>
        <location evidence="1">Membrane</location>
        <topology evidence="1">Multi-pass membrane protein</topology>
    </subcellularLocation>
</comment>
<feature type="transmembrane region" description="Helical" evidence="10">
    <location>
        <begin position="97"/>
        <end position="117"/>
    </location>
</feature>
<dbReference type="CDD" id="cd00637">
    <property type="entry name" value="7tm_classA_rhodopsin-like"/>
    <property type="match status" value="1"/>
</dbReference>
<evidence type="ECO:0000256" key="1">
    <source>
        <dbReference type="ARBA" id="ARBA00004141"/>
    </source>
</evidence>
<comment type="similarity">
    <text evidence="8">Belongs to the G-protein coupled receptor 1 family.</text>
</comment>
<dbReference type="GO" id="GO:0004930">
    <property type="term" value="F:G protein-coupled receptor activity"/>
    <property type="evidence" value="ECO:0007669"/>
    <property type="project" value="UniProtKB-KW"/>
</dbReference>
<dbReference type="OrthoDB" id="10049706at2759"/>
<dbReference type="RefSeq" id="XP_022079447.1">
    <property type="nucleotide sequence ID" value="XM_022223755.1"/>
</dbReference>
<feature type="transmembrane region" description="Helical" evidence="10">
    <location>
        <begin position="23"/>
        <end position="41"/>
    </location>
</feature>
<dbReference type="InterPro" id="IPR017452">
    <property type="entry name" value="GPCR_Rhodpsn_7TM"/>
</dbReference>
<evidence type="ECO:0000313" key="14">
    <source>
        <dbReference type="RefSeq" id="XP_022079448.1"/>
    </source>
</evidence>